<gene>
    <name evidence="4" type="ORF">D5R93_11555</name>
</gene>
<keyword evidence="2" id="KW-0812">Transmembrane</keyword>
<keyword evidence="2" id="KW-1133">Transmembrane helix</keyword>
<reference evidence="4 5" key="1">
    <citation type="submission" date="2018-09" db="EMBL/GenBank/DDBJ databases">
        <authorList>
            <person name="Li J."/>
        </authorList>
    </citation>
    <scope>NUCLEOTIDE SEQUENCE [LARGE SCALE GENOMIC DNA]</scope>
    <source>
        <strain evidence="4 5">2129</strain>
    </source>
</reference>
<feature type="region of interest" description="Disordered" evidence="1">
    <location>
        <begin position="1"/>
        <end position="46"/>
    </location>
</feature>
<sequence>MHIRTARTEELQVASNQPRPTKAQRREEARARAKALREQEARRQRRATIARRSLLGAAVVGVAGVSSYMVYNHLQNSGGTGAAQFPTAGAIATTRADRSGVPEPVLSNGSWTYGPSSGLDTISSQAPVLDVYFDYSCHFCASFETTHASEISTLLSQGKITLVLHPSKILGQEWTDQVMNAMGVVLNEAPDQSMAFHTAVMELFSRIYEAQDTSMMTTENLVAAATSAQVPTEVSSRFEKAVNDNTYEEWTSLAQEAASAVGVTATPTVYLDGERLDLSQISGETAITELVEAIEASVSPAASEGATSEASPAAEG</sequence>
<feature type="compositionally biased region" description="Basic and acidic residues" evidence="1">
    <location>
        <begin position="24"/>
        <end position="42"/>
    </location>
</feature>
<name>A0ABM6Z738_9ACTO</name>
<evidence type="ECO:0000313" key="4">
    <source>
        <dbReference type="EMBL" id="AYD91000.1"/>
    </source>
</evidence>
<feature type="transmembrane region" description="Helical" evidence="2">
    <location>
        <begin position="53"/>
        <end position="71"/>
    </location>
</feature>
<evidence type="ECO:0000259" key="3">
    <source>
        <dbReference type="Pfam" id="PF13462"/>
    </source>
</evidence>
<dbReference type="SUPFAM" id="SSF52833">
    <property type="entry name" value="Thioredoxin-like"/>
    <property type="match status" value="1"/>
</dbReference>
<evidence type="ECO:0000256" key="1">
    <source>
        <dbReference type="SAM" id="MobiDB-lite"/>
    </source>
</evidence>
<evidence type="ECO:0000313" key="5">
    <source>
        <dbReference type="Proteomes" id="UP000273001"/>
    </source>
</evidence>
<protein>
    <submittedName>
        <fullName evidence="4">Disulfide bond formation protein DsbA</fullName>
    </submittedName>
</protein>
<proteinExistence type="predicted"/>
<dbReference type="Proteomes" id="UP000273001">
    <property type="component" value="Chromosome"/>
</dbReference>
<dbReference type="Gene3D" id="3.40.30.10">
    <property type="entry name" value="Glutaredoxin"/>
    <property type="match status" value="1"/>
</dbReference>
<keyword evidence="2" id="KW-0472">Membrane</keyword>
<keyword evidence="5" id="KW-1185">Reference proteome</keyword>
<dbReference type="Pfam" id="PF13462">
    <property type="entry name" value="Thioredoxin_4"/>
    <property type="match status" value="1"/>
</dbReference>
<organism evidence="4 5">
    <name type="scientific">Actinomyces lilanjuaniae</name>
    <dbReference type="NCBI Taxonomy" id="2321394"/>
    <lineage>
        <taxon>Bacteria</taxon>
        <taxon>Bacillati</taxon>
        <taxon>Actinomycetota</taxon>
        <taxon>Actinomycetes</taxon>
        <taxon>Actinomycetales</taxon>
        <taxon>Actinomycetaceae</taxon>
        <taxon>Actinomyces</taxon>
    </lineage>
</organism>
<feature type="domain" description="Thioredoxin-like fold" evidence="3">
    <location>
        <begin position="124"/>
        <end position="278"/>
    </location>
</feature>
<dbReference type="EMBL" id="CP032514">
    <property type="protein sequence ID" value="AYD91000.1"/>
    <property type="molecule type" value="Genomic_DNA"/>
</dbReference>
<evidence type="ECO:0000256" key="2">
    <source>
        <dbReference type="SAM" id="Phobius"/>
    </source>
</evidence>
<dbReference type="InterPro" id="IPR012336">
    <property type="entry name" value="Thioredoxin-like_fold"/>
</dbReference>
<feature type="compositionally biased region" description="Basic and acidic residues" evidence="1">
    <location>
        <begin position="1"/>
        <end position="10"/>
    </location>
</feature>
<dbReference type="InterPro" id="IPR036249">
    <property type="entry name" value="Thioredoxin-like_sf"/>
</dbReference>
<accession>A0ABM6Z738</accession>